<proteinExistence type="predicted"/>
<keyword evidence="1" id="KW-0175">Coiled coil</keyword>
<reference evidence="2" key="1">
    <citation type="journal article" date="2014" name="Int. J. Syst. Evol. Microbiol.">
        <title>Complete genome of a new Firmicutes species belonging to the dominant human colonic microbiota ('Ruminococcus bicirculans') reveals two chromosomes and a selective capacity to utilize plant glucans.</title>
        <authorList>
            <consortium name="NISC Comparative Sequencing Program"/>
            <person name="Wegmann U."/>
            <person name="Louis P."/>
            <person name="Goesmann A."/>
            <person name="Henrissat B."/>
            <person name="Duncan S.H."/>
            <person name="Flint H.J."/>
        </authorList>
    </citation>
    <scope>NUCLEOTIDE SEQUENCE</scope>
    <source>
        <strain evidence="2">VKM Ac-1246</strain>
    </source>
</reference>
<dbReference type="EMBL" id="BSEL01000005">
    <property type="protein sequence ID" value="GLJ67978.1"/>
    <property type="molecule type" value="Genomic_DNA"/>
</dbReference>
<feature type="coiled-coil region" evidence="1">
    <location>
        <begin position="44"/>
        <end position="71"/>
    </location>
</feature>
<protein>
    <submittedName>
        <fullName evidence="2">Uncharacterized protein</fullName>
    </submittedName>
</protein>
<evidence type="ECO:0000256" key="1">
    <source>
        <dbReference type="SAM" id="Coils"/>
    </source>
</evidence>
<sequence length="89" mass="10068">MSMNYSGHGVGGRLSVSDVEAIMIDLLTMQQMHTAEFHAIKSRMERSDASIDSVNARLDSMERRLDDLLISMSQLLNWISPNESSRRRA</sequence>
<gene>
    <name evidence="2" type="ORF">GCM10017579_20140</name>
</gene>
<organism evidence="2 3">
    <name type="scientific">Nocardioides luteus</name>
    <dbReference type="NCBI Taxonomy" id="1844"/>
    <lineage>
        <taxon>Bacteria</taxon>
        <taxon>Bacillati</taxon>
        <taxon>Actinomycetota</taxon>
        <taxon>Actinomycetes</taxon>
        <taxon>Propionibacteriales</taxon>
        <taxon>Nocardioidaceae</taxon>
        <taxon>Nocardioides</taxon>
    </lineage>
</organism>
<keyword evidence="3" id="KW-1185">Reference proteome</keyword>
<dbReference type="Proteomes" id="UP001142292">
    <property type="component" value="Unassembled WGS sequence"/>
</dbReference>
<comment type="caution">
    <text evidence="2">The sequence shown here is derived from an EMBL/GenBank/DDBJ whole genome shotgun (WGS) entry which is preliminary data.</text>
</comment>
<evidence type="ECO:0000313" key="3">
    <source>
        <dbReference type="Proteomes" id="UP001142292"/>
    </source>
</evidence>
<evidence type="ECO:0000313" key="2">
    <source>
        <dbReference type="EMBL" id="GLJ67978.1"/>
    </source>
</evidence>
<reference evidence="2" key="2">
    <citation type="submission" date="2023-01" db="EMBL/GenBank/DDBJ databases">
        <authorList>
            <person name="Sun Q."/>
            <person name="Evtushenko L."/>
        </authorList>
    </citation>
    <scope>NUCLEOTIDE SEQUENCE</scope>
    <source>
        <strain evidence="2">VKM Ac-1246</strain>
    </source>
</reference>
<name>A0ABQ5SUW0_9ACTN</name>
<accession>A0ABQ5SUW0</accession>
<dbReference type="RefSeq" id="WP_189120005.1">
    <property type="nucleotide sequence ID" value="NZ_BMRK01000017.1"/>
</dbReference>